<dbReference type="AlphaFoldDB" id="A0A3M7A0B7"/>
<evidence type="ECO:0008006" key="7">
    <source>
        <dbReference type="Google" id="ProtNLM"/>
    </source>
</evidence>
<reference evidence="5 6" key="1">
    <citation type="journal article" date="2018" name="BMC Genomics">
        <title>Genomic evidence for intraspecific hybridization in a clonal and extremely halotolerant yeast.</title>
        <authorList>
            <person name="Gostincar C."/>
            <person name="Stajich J.E."/>
            <person name="Zupancic J."/>
            <person name="Zalar P."/>
            <person name="Gunde-Cimerman N."/>
        </authorList>
    </citation>
    <scope>NUCLEOTIDE SEQUENCE [LARGE SCALE GENOMIC DNA]</scope>
    <source>
        <strain evidence="4 6">EXF-6651</strain>
        <strain evidence="3 5">EXF-6669</strain>
    </source>
</reference>
<protein>
    <recommendedName>
        <fullName evidence="7">Glycosyltransferase family 8 protein</fullName>
    </recommendedName>
</protein>
<name>A0A3M7A0B7_HORWE</name>
<feature type="region of interest" description="Disordered" evidence="1">
    <location>
        <begin position="97"/>
        <end position="117"/>
    </location>
</feature>
<evidence type="ECO:0000313" key="4">
    <source>
        <dbReference type="EMBL" id="RMY40444.1"/>
    </source>
</evidence>
<organism evidence="3 5">
    <name type="scientific">Hortaea werneckii</name>
    <name type="common">Black yeast</name>
    <name type="synonym">Cladosporium werneckii</name>
    <dbReference type="NCBI Taxonomy" id="91943"/>
    <lineage>
        <taxon>Eukaryota</taxon>
        <taxon>Fungi</taxon>
        <taxon>Dikarya</taxon>
        <taxon>Ascomycota</taxon>
        <taxon>Pezizomycotina</taxon>
        <taxon>Dothideomycetes</taxon>
        <taxon>Dothideomycetidae</taxon>
        <taxon>Mycosphaerellales</taxon>
        <taxon>Teratosphaeriaceae</taxon>
        <taxon>Hortaea</taxon>
    </lineage>
</organism>
<dbReference type="Proteomes" id="UP000271337">
    <property type="component" value="Unassembled WGS sequence"/>
</dbReference>
<comment type="caution">
    <text evidence="3">The sequence shown here is derived from an EMBL/GenBank/DDBJ whole genome shotgun (WGS) entry which is preliminary data.</text>
</comment>
<keyword evidence="2" id="KW-1133">Transmembrane helix</keyword>
<evidence type="ECO:0000313" key="6">
    <source>
        <dbReference type="Proteomes" id="UP000276864"/>
    </source>
</evidence>
<evidence type="ECO:0000313" key="3">
    <source>
        <dbReference type="EMBL" id="RMY20908.1"/>
    </source>
</evidence>
<feature type="transmembrane region" description="Helical" evidence="2">
    <location>
        <begin position="21"/>
        <end position="41"/>
    </location>
</feature>
<proteinExistence type="predicted"/>
<accession>A0A3M7A0B7</accession>
<dbReference type="SUPFAM" id="SSF53448">
    <property type="entry name" value="Nucleotide-diphospho-sugar transferases"/>
    <property type="match status" value="1"/>
</dbReference>
<sequence length="442" mass="48879">MGPSGYRNPSQFRRRSSRAYVSLYAAIAIVLGFALFVLSPLPDSIDHHRDAVVSHLKGATVDNIHFSTSNSGNAADNITETATEAAFTSATASATTKATESAVAEPTGTTTLDASEKATGDVAENAIGKPAGNATGKSHSSLNKGGPKYAYATFLAGDSSALAEDKVLEYDKYFVATRILAYQLLHAPETKSKHDYPFIVLVTSDVSAEKRERLRKDGAIVWEAPAMDAGWVKTDVSTWQNVMSKLRLWELTEYERICFLDGDTILTDTMDGIFEDAAAAAMQESGQDQEATQADEAAVPTTYVFAGVPEPKMKHHYPPSDEEGDWYNINYLNAGFFVLQPSQELLSYYTSLTTLEDRFDPHLPEQNLLNYAHRREGNMPWKQLDSKWNMHYPSMDDLEGGVVSLHEKWWAPVNPDLAPFLLSWRWRMEGYYEGIEGGKSES</sequence>
<dbReference type="InterPro" id="IPR050587">
    <property type="entry name" value="GNT1/Glycosyltrans_8"/>
</dbReference>
<evidence type="ECO:0000256" key="2">
    <source>
        <dbReference type="SAM" id="Phobius"/>
    </source>
</evidence>
<keyword evidence="2" id="KW-0472">Membrane</keyword>
<dbReference type="InterPro" id="IPR029044">
    <property type="entry name" value="Nucleotide-diphossugar_trans"/>
</dbReference>
<dbReference type="OrthoDB" id="2014201at2759"/>
<dbReference type="EMBL" id="QWIM01000069">
    <property type="protein sequence ID" value="RMY40444.1"/>
    <property type="molecule type" value="Genomic_DNA"/>
</dbReference>
<dbReference type="Gene3D" id="3.90.550.10">
    <property type="entry name" value="Spore Coat Polysaccharide Biosynthesis Protein SpsA, Chain A"/>
    <property type="match status" value="1"/>
</dbReference>
<evidence type="ECO:0000313" key="5">
    <source>
        <dbReference type="Proteomes" id="UP000271337"/>
    </source>
</evidence>
<gene>
    <name evidence="4" type="ORF">D0866_01264</name>
    <name evidence="3" type="ORF">D0867_03670</name>
</gene>
<dbReference type="PANTHER" id="PTHR11183">
    <property type="entry name" value="GLYCOGENIN SUBFAMILY MEMBER"/>
    <property type="match status" value="1"/>
</dbReference>
<keyword evidence="2" id="KW-0812">Transmembrane</keyword>
<dbReference type="Proteomes" id="UP000276864">
    <property type="component" value="Unassembled WGS sequence"/>
</dbReference>
<dbReference type="EMBL" id="QWIL01000283">
    <property type="protein sequence ID" value="RMY20908.1"/>
    <property type="molecule type" value="Genomic_DNA"/>
</dbReference>
<evidence type="ECO:0000256" key="1">
    <source>
        <dbReference type="SAM" id="MobiDB-lite"/>
    </source>
</evidence>